<sequence>MKVVEGLGCKAIRVTDPSYIQSAFSEARALMAAHRVPSWLK</sequence>
<evidence type="ECO:0000313" key="2">
    <source>
        <dbReference type="Proteomes" id="UP000029228"/>
    </source>
</evidence>
<dbReference type="EMBL" id="BBMR01000003">
    <property type="protein sequence ID" value="GAL18974.1"/>
    <property type="molecule type" value="Genomic_DNA"/>
</dbReference>
<protein>
    <submittedName>
        <fullName evidence="1">Glyoxylate carboligase</fullName>
        <ecNumber evidence="1">4.1.1.47</ecNumber>
    </submittedName>
</protein>
<gene>
    <name evidence="1" type="ORF">JCM19235_2397</name>
</gene>
<proteinExistence type="predicted"/>
<name>A0A090RXN0_9VIBR</name>
<keyword evidence="2" id="KW-1185">Reference proteome</keyword>
<accession>A0A090RXN0</accession>
<dbReference type="EC" id="4.1.1.47" evidence="1"/>
<reference evidence="1 2" key="2">
    <citation type="submission" date="2014-09" db="EMBL/GenBank/DDBJ databases">
        <authorList>
            <consortium name="NBRP consortium"/>
            <person name="Sawabe T."/>
            <person name="Meirelles P."/>
            <person name="Nakanishi M."/>
            <person name="Sayaka M."/>
            <person name="Hattori M."/>
            <person name="Ohkuma M."/>
        </authorList>
    </citation>
    <scope>NUCLEOTIDE SEQUENCE [LARGE SCALE GENOMIC DNA]</scope>
    <source>
        <strain evidence="2">JCM19235</strain>
    </source>
</reference>
<organism evidence="1 2">
    <name type="scientific">Vibrio maritimus</name>
    <dbReference type="NCBI Taxonomy" id="990268"/>
    <lineage>
        <taxon>Bacteria</taxon>
        <taxon>Pseudomonadati</taxon>
        <taxon>Pseudomonadota</taxon>
        <taxon>Gammaproteobacteria</taxon>
        <taxon>Vibrionales</taxon>
        <taxon>Vibrionaceae</taxon>
        <taxon>Vibrio</taxon>
    </lineage>
</organism>
<dbReference type="Proteomes" id="UP000029228">
    <property type="component" value="Unassembled WGS sequence"/>
</dbReference>
<dbReference type="STRING" id="990268.JCM19235_2397"/>
<evidence type="ECO:0000313" key="1">
    <source>
        <dbReference type="EMBL" id="GAL18974.1"/>
    </source>
</evidence>
<dbReference type="AlphaFoldDB" id="A0A090RXN0"/>
<dbReference type="GO" id="GO:0009028">
    <property type="term" value="F:tartronate-semialdehyde synthase activity"/>
    <property type="evidence" value="ECO:0007669"/>
    <property type="project" value="UniProtKB-EC"/>
</dbReference>
<keyword evidence="1" id="KW-0456">Lyase</keyword>
<reference evidence="1 2" key="1">
    <citation type="submission" date="2014-09" db="EMBL/GenBank/DDBJ databases">
        <title>Vibrio maritimus JCM 19235. (C45) whole genome shotgun sequence.</title>
        <authorList>
            <person name="Sawabe T."/>
            <person name="Meirelles P."/>
            <person name="Nakanishi M."/>
            <person name="Sayaka M."/>
            <person name="Hattori M."/>
            <person name="Ohkuma M."/>
        </authorList>
    </citation>
    <scope>NUCLEOTIDE SEQUENCE [LARGE SCALE GENOMIC DNA]</scope>
    <source>
        <strain evidence="2">JCM19235</strain>
    </source>
</reference>
<dbReference type="GO" id="GO:0016874">
    <property type="term" value="F:ligase activity"/>
    <property type="evidence" value="ECO:0007669"/>
    <property type="project" value="UniProtKB-KW"/>
</dbReference>
<comment type="caution">
    <text evidence="1">The sequence shown here is derived from an EMBL/GenBank/DDBJ whole genome shotgun (WGS) entry which is preliminary data.</text>
</comment>
<keyword evidence="1" id="KW-0436">Ligase</keyword>